<dbReference type="PANTHER" id="PTHR30189:SF1">
    <property type="entry name" value="LPS-ASSEMBLY PROTEIN LPTD"/>
    <property type="match status" value="1"/>
</dbReference>
<evidence type="ECO:0000313" key="8">
    <source>
        <dbReference type="Proteomes" id="UP000093391"/>
    </source>
</evidence>
<accession>A0A1B2M406</accession>
<dbReference type="EMBL" id="CP016895">
    <property type="protein sequence ID" value="AOA59899.1"/>
    <property type="molecule type" value="Genomic_DNA"/>
</dbReference>
<feature type="signal peptide" evidence="4">
    <location>
        <begin position="1"/>
        <end position="27"/>
    </location>
</feature>
<evidence type="ECO:0000259" key="6">
    <source>
        <dbReference type="Pfam" id="PF04453"/>
    </source>
</evidence>
<comment type="subunit">
    <text evidence="4">Component of the lipopolysaccharide transport and assembly complex. Interacts with LptE and LptA.</text>
</comment>
<dbReference type="Proteomes" id="UP000093391">
    <property type="component" value="Chromosome"/>
</dbReference>
<comment type="similarity">
    <text evidence="4">Belongs to the LptD family.</text>
</comment>
<comment type="caution">
    <text evidence="4">Lacks conserved residue(s) required for the propagation of feature annotation.</text>
</comment>
<comment type="subcellular location">
    <subcellularLocation>
        <location evidence="4">Cell outer membrane</location>
    </subcellularLocation>
</comment>
<keyword evidence="8" id="KW-1185">Reference proteome</keyword>
<evidence type="ECO:0000256" key="4">
    <source>
        <dbReference type="HAMAP-Rule" id="MF_01411"/>
    </source>
</evidence>
<feature type="chain" id="PRO_5009003514" description="LPS-assembly protein LptD" evidence="4">
    <location>
        <begin position="28"/>
        <end position="814"/>
    </location>
</feature>
<dbReference type="InterPro" id="IPR007543">
    <property type="entry name" value="LptD_C"/>
</dbReference>
<dbReference type="HAMAP" id="MF_01411">
    <property type="entry name" value="LPS_assembly_LptD"/>
    <property type="match status" value="1"/>
</dbReference>
<organism evidence="7 8">
    <name type="scientific">Acinetobacter larvae</name>
    <dbReference type="NCBI Taxonomy" id="1789224"/>
    <lineage>
        <taxon>Bacteria</taxon>
        <taxon>Pseudomonadati</taxon>
        <taxon>Pseudomonadota</taxon>
        <taxon>Gammaproteobacteria</taxon>
        <taxon>Moraxellales</taxon>
        <taxon>Moraxellaceae</taxon>
        <taxon>Acinetobacter</taxon>
    </lineage>
</organism>
<protein>
    <recommendedName>
        <fullName evidence="4">LPS-assembly protein LptD</fullName>
    </recommendedName>
</protein>
<sequence length="814" mass="92268" precursor="true">MKQQFKFNPLATAIFSLLCGSSVASYAESAEQPSSAVDNRALKTAIEEAYPGQAFFAQHYVSKNDPAAASRDLNNPSNRWCDGVWVTPFDSNQATLSPEQGSSVITADNAYYNPAGDSEISGNVLINQQGRLLRADEVKLDRTQTYAKATGNVQLAQGGLIAQSEKIDYNLRDETGQLDDSFYISEATHGHGHAEKIERTSPQHLVLSNASYTTCPPDETPTWKIQAKNIEIDQETGRGVTRNTKLYVKNVPVMAIPYFNFPIDDRRTTGLLNPNFGYSNEGGFQVAAPVYLNLAPNYDATITPRLYSDRGLMLDGEFRYLTENFGHGQFSGGYLYQDRKYDDKDRKDFHWLHSWAITPQWSANAEYNYVSDKDFFADLNNNPNTKTELNQRRALALNYGNGIPGLSAQLKVEDFQTLDKSIAQVDRPYARLPQFLLNYVNGNPLGFEFEFSNDTAYFKKNIDDFETQAQPNGTRLYNQLDLRYNYRTPYSFVVPTATLRTLNTFYDQDTINNFGLDSSNKSKSVVVPQFTLDAGLTFEREGTFLQTISPRAFYAYAPYKKQDDYPNFDTTTASINYDQLFNPYRFYGHDRLDDNNFLSLGLSYSLFDRIGLERLRASVGQSYYFEDRRVTLQQKNDTFDTERKTGPIVSVSSQLSQNISISANAAWTAHGDNAQRDFQAYYAGERGNLYSVGYFNRRELIDRQKAYDQVTASFVQPVFNNWRIIGHAQYDIDNHVGRNYLLGINYESCCWGVSVYGRSYYNDLDNVNEPGVKAKRAIMAEFTFKGLGGLNNKLSSLLDNRVLGFEKVNQSWTH</sequence>
<evidence type="ECO:0000259" key="5">
    <source>
        <dbReference type="Pfam" id="PF03968"/>
    </source>
</evidence>
<feature type="domain" description="Organic solvent tolerance-like N-terminal" evidence="5">
    <location>
        <begin position="105"/>
        <end position="184"/>
    </location>
</feature>
<evidence type="ECO:0000256" key="3">
    <source>
        <dbReference type="ARBA" id="ARBA00023237"/>
    </source>
</evidence>
<dbReference type="InterPro" id="IPR050218">
    <property type="entry name" value="LptD"/>
</dbReference>
<dbReference type="InterPro" id="IPR005653">
    <property type="entry name" value="OstA-like_N"/>
</dbReference>
<dbReference type="AlphaFoldDB" id="A0A1B2M406"/>
<dbReference type="InterPro" id="IPR020889">
    <property type="entry name" value="LipoPS_assembly_LptD"/>
</dbReference>
<evidence type="ECO:0000256" key="1">
    <source>
        <dbReference type="ARBA" id="ARBA00022729"/>
    </source>
</evidence>
<comment type="function">
    <text evidence="4">Together with LptE, is involved in the assembly of lipopolysaccharide (LPS) at the surface of the outer membrane.</text>
</comment>
<dbReference type="GO" id="GO:0015920">
    <property type="term" value="P:lipopolysaccharide transport"/>
    <property type="evidence" value="ECO:0007669"/>
    <property type="project" value="InterPro"/>
</dbReference>
<dbReference type="GO" id="GO:0043165">
    <property type="term" value="P:Gram-negative-bacterium-type cell outer membrane assembly"/>
    <property type="evidence" value="ECO:0007669"/>
    <property type="project" value="UniProtKB-UniRule"/>
</dbReference>
<feature type="domain" description="LptD C-terminal" evidence="6">
    <location>
        <begin position="344"/>
        <end position="722"/>
    </location>
</feature>
<dbReference type="KEGG" id="ala:BFG52_06045"/>
<dbReference type="OrthoDB" id="9760225at2"/>
<gene>
    <name evidence="4" type="primary">lptD</name>
    <name evidence="7" type="ORF">BFG52_06045</name>
</gene>
<dbReference type="GO" id="GO:1990351">
    <property type="term" value="C:transporter complex"/>
    <property type="evidence" value="ECO:0007669"/>
    <property type="project" value="TreeGrafter"/>
</dbReference>
<evidence type="ECO:0000313" key="7">
    <source>
        <dbReference type="EMBL" id="AOA59899.1"/>
    </source>
</evidence>
<reference evidence="7 8" key="1">
    <citation type="submission" date="2016-08" db="EMBL/GenBank/DDBJ databases">
        <authorList>
            <person name="Seilhamer J.J."/>
        </authorList>
    </citation>
    <scope>NUCLEOTIDE SEQUENCE [LARGE SCALE GENOMIC DNA]</scope>
    <source>
        <strain evidence="7 8">BRTC-1</strain>
    </source>
</reference>
<dbReference type="Gene3D" id="2.60.450.10">
    <property type="entry name" value="Lipopolysaccharide (LPS) transport protein A like domain"/>
    <property type="match status" value="1"/>
</dbReference>
<keyword evidence="2 4" id="KW-0472">Membrane</keyword>
<proteinExistence type="inferred from homology"/>
<dbReference type="PANTHER" id="PTHR30189">
    <property type="entry name" value="LPS-ASSEMBLY PROTEIN"/>
    <property type="match status" value="1"/>
</dbReference>
<dbReference type="GO" id="GO:0009279">
    <property type="term" value="C:cell outer membrane"/>
    <property type="evidence" value="ECO:0007669"/>
    <property type="project" value="UniProtKB-SubCell"/>
</dbReference>
<dbReference type="Pfam" id="PF03968">
    <property type="entry name" value="LptD_N"/>
    <property type="match status" value="1"/>
</dbReference>
<dbReference type="RefSeq" id="WP_067559220.1">
    <property type="nucleotide sequence ID" value="NZ_CP016895.1"/>
</dbReference>
<dbReference type="Pfam" id="PF04453">
    <property type="entry name" value="LptD"/>
    <property type="match status" value="1"/>
</dbReference>
<name>A0A1B2M406_9GAMM</name>
<dbReference type="STRING" id="1789224.BFG52_06045"/>
<keyword evidence="3 4" id="KW-0998">Cell outer membrane</keyword>
<evidence type="ECO:0000256" key="2">
    <source>
        <dbReference type="ARBA" id="ARBA00023136"/>
    </source>
</evidence>
<keyword evidence="1 4" id="KW-0732">Signal</keyword>